<evidence type="ECO:0000256" key="2">
    <source>
        <dbReference type="ARBA" id="ARBA00022729"/>
    </source>
</evidence>
<dbReference type="SMART" id="SM00062">
    <property type="entry name" value="PBPb"/>
    <property type="match status" value="1"/>
</dbReference>
<protein>
    <submittedName>
        <fullName evidence="4">Restriction endonuclease</fullName>
    </submittedName>
</protein>
<evidence type="ECO:0000313" key="4">
    <source>
        <dbReference type="EMBL" id="PSJ47698.1"/>
    </source>
</evidence>
<dbReference type="EMBL" id="PXYG01000001">
    <property type="protein sequence ID" value="PSJ47698.1"/>
    <property type="molecule type" value="Genomic_DNA"/>
</dbReference>
<comment type="caution">
    <text evidence="4">The sequence shown here is derived from an EMBL/GenBank/DDBJ whole genome shotgun (WGS) entry which is preliminary data.</text>
</comment>
<organism evidence="4 5">
    <name type="scientific">Zobellella endophytica</name>
    <dbReference type="NCBI Taxonomy" id="2116700"/>
    <lineage>
        <taxon>Bacteria</taxon>
        <taxon>Pseudomonadati</taxon>
        <taxon>Pseudomonadota</taxon>
        <taxon>Gammaproteobacteria</taxon>
        <taxon>Aeromonadales</taxon>
        <taxon>Aeromonadaceae</taxon>
        <taxon>Zobellella</taxon>
    </lineage>
</organism>
<dbReference type="AlphaFoldDB" id="A0A2P7RBT1"/>
<feature type="domain" description="Solute-binding protein family 3/N-terminal" evidence="3">
    <location>
        <begin position="17"/>
        <end position="242"/>
    </location>
</feature>
<evidence type="ECO:0000313" key="5">
    <source>
        <dbReference type="Proteomes" id="UP000240243"/>
    </source>
</evidence>
<reference evidence="4 5" key="1">
    <citation type="submission" date="2018-03" db="EMBL/GenBank/DDBJ databases">
        <title>The draft genome of Zobellella sp. 59N8.</title>
        <authorList>
            <person name="Liu L."/>
            <person name="Li L."/>
            <person name="Zhang X."/>
            <person name="Liang L."/>
            <person name="Wang T."/>
        </authorList>
    </citation>
    <scope>NUCLEOTIDE SEQUENCE [LARGE SCALE GENOMIC DNA]</scope>
    <source>
        <strain evidence="4 5">59N8</strain>
    </source>
</reference>
<dbReference type="PANTHER" id="PTHR35936">
    <property type="entry name" value="MEMBRANE-BOUND LYTIC MUREIN TRANSGLYCOSYLASE F"/>
    <property type="match status" value="1"/>
</dbReference>
<keyword evidence="4" id="KW-0540">Nuclease</keyword>
<dbReference type="Pfam" id="PF00497">
    <property type="entry name" value="SBP_bac_3"/>
    <property type="match status" value="1"/>
</dbReference>
<dbReference type="RefSeq" id="WP_106728111.1">
    <property type="nucleotide sequence ID" value="NZ_PXYG01000001.1"/>
</dbReference>
<keyword evidence="5" id="KW-1185">Reference proteome</keyword>
<gene>
    <name evidence="4" type="ORF">C7H85_02400</name>
</gene>
<dbReference type="InterPro" id="IPR001638">
    <property type="entry name" value="Solute-binding_3/MltF_N"/>
</dbReference>
<dbReference type="Gene3D" id="3.40.190.10">
    <property type="entry name" value="Periplasmic binding protein-like II"/>
    <property type="match status" value="2"/>
</dbReference>
<dbReference type="OrthoDB" id="6955767at2"/>
<keyword evidence="4" id="KW-0378">Hydrolase</keyword>
<proteinExistence type="inferred from homology"/>
<evidence type="ECO:0000259" key="3">
    <source>
        <dbReference type="SMART" id="SM00062"/>
    </source>
</evidence>
<dbReference type="GO" id="GO:0004519">
    <property type="term" value="F:endonuclease activity"/>
    <property type="evidence" value="ECO:0007669"/>
    <property type="project" value="UniProtKB-KW"/>
</dbReference>
<keyword evidence="4" id="KW-0255">Endonuclease</keyword>
<evidence type="ECO:0000256" key="1">
    <source>
        <dbReference type="ARBA" id="ARBA00010333"/>
    </source>
</evidence>
<name>A0A2P7RBT1_9GAMM</name>
<accession>A0A2P7RBT1</accession>
<keyword evidence="2" id="KW-0732">Signal</keyword>
<sequence>MKSELHLLRQRLAPSGRLRVAINLGNAMLARQAGTDGELGGLSVLLARHLAERLELPLDLLPYRAAGEVVADAGRQRWDLAFLARDPERARTIAYSVPYARIEGCYLVAADSPCHSNEQLDRPGMRIAVGRGAAYDLHLSRTLQQAQLIRAATTPGAVVLFLEQGLDAAAGIRGPLRQWAATRPGFRLLEENFMLIEQALAVPRGEDDAIVAGLDALLAELRQQDLLAQWCRELSLAELGLEVPTVQ</sequence>
<dbReference type="SUPFAM" id="SSF53850">
    <property type="entry name" value="Periplasmic binding protein-like II"/>
    <property type="match status" value="1"/>
</dbReference>
<dbReference type="PANTHER" id="PTHR35936:SF17">
    <property type="entry name" value="ARGININE-BINDING EXTRACELLULAR PROTEIN ARTP"/>
    <property type="match status" value="1"/>
</dbReference>
<comment type="similarity">
    <text evidence="1">Belongs to the bacterial solute-binding protein 3 family.</text>
</comment>
<dbReference type="Proteomes" id="UP000240243">
    <property type="component" value="Unassembled WGS sequence"/>
</dbReference>